<evidence type="ECO:0000259" key="5">
    <source>
        <dbReference type="PROSITE" id="PS51387"/>
    </source>
</evidence>
<evidence type="ECO:0000256" key="2">
    <source>
        <dbReference type="ARBA" id="ARBA00022630"/>
    </source>
</evidence>
<evidence type="ECO:0000256" key="1">
    <source>
        <dbReference type="ARBA" id="ARBA00005466"/>
    </source>
</evidence>
<keyword evidence="2" id="KW-0285">Flavoprotein</keyword>
<dbReference type="Pfam" id="PF04275">
    <property type="entry name" value="P-mevalo_kinase"/>
    <property type="match status" value="1"/>
</dbReference>
<dbReference type="Pfam" id="PF00156">
    <property type="entry name" value="Pribosyltran"/>
    <property type="match status" value="1"/>
</dbReference>
<dbReference type="GO" id="GO:0071949">
    <property type="term" value="F:FAD binding"/>
    <property type="evidence" value="ECO:0007669"/>
    <property type="project" value="InterPro"/>
</dbReference>
<evidence type="ECO:0000256" key="3">
    <source>
        <dbReference type="ARBA" id="ARBA00022827"/>
    </source>
</evidence>
<dbReference type="Pfam" id="PF01565">
    <property type="entry name" value="FAD_binding_4"/>
    <property type="match status" value="1"/>
</dbReference>
<reference evidence="6" key="1">
    <citation type="submission" date="2023-08" db="EMBL/GenBank/DDBJ databases">
        <title>Black Yeasts Isolated from many extreme environments.</title>
        <authorList>
            <person name="Coleine C."/>
            <person name="Stajich J.E."/>
            <person name="Selbmann L."/>
        </authorList>
    </citation>
    <scope>NUCLEOTIDE SEQUENCE</scope>
    <source>
        <strain evidence="6">CCFEE 5810</strain>
    </source>
</reference>
<accession>A0AAN7W9V6</accession>
<dbReference type="PANTHER" id="PTHR42973">
    <property type="entry name" value="BINDING OXIDOREDUCTASE, PUTATIVE (AFU_ORTHOLOGUE AFUA_1G17690)-RELATED"/>
    <property type="match status" value="1"/>
</dbReference>
<comment type="similarity">
    <text evidence="1">Belongs to the oxygen-dependent FAD-linked oxidoreductase family.</text>
</comment>
<evidence type="ECO:0000313" key="7">
    <source>
        <dbReference type="Proteomes" id="UP001310594"/>
    </source>
</evidence>
<proteinExistence type="inferred from homology"/>
<dbReference type="PANTHER" id="PTHR42973:SF25">
    <property type="entry name" value="PHOSPHOMEVALONATE KINASE"/>
    <property type="match status" value="1"/>
</dbReference>
<dbReference type="Gene3D" id="3.40.50.150">
    <property type="entry name" value="Vaccinia Virus protein VP39"/>
    <property type="match status" value="1"/>
</dbReference>
<dbReference type="InterPro" id="IPR027417">
    <property type="entry name" value="P-loop_NTPase"/>
</dbReference>
<evidence type="ECO:0000256" key="4">
    <source>
        <dbReference type="ARBA" id="ARBA00023002"/>
    </source>
</evidence>
<evidence type="ECO:0000313" key="6">
    <source>
        <dbReference type="EMBL" id="KAK5704372.1"/>
    </source>
</evidence>
<protein>
    <recommendedName>
        <fullName evidence="5">FAD-binding PCMH-type domain-containing protein</fullName>
    </recommendedName>
</protein>
<dbReference type="InterPro" id="IPR029063">
    <property type="entry name" value="SAM-dependent_MTases_sf"/>
</dbReference>
<gene>
    <name evidence="6" type="ORF">LTR97_003390</name>
</gene>
<dbReference type="AlphaFoldDB" id="A0AAN7W9V6"/>
<dbReference type="InterPro" id="IPR016166">
    <property type="entry name" value="FAD-bd_PCMH"/>
</dbReference>
<keyword evidence="4" id="KW-0560">Oxidoreductase</keyword>
<dbReference type="GO" id="GO:0004631">
    <property type="term" value="F:phosphomevalonate kinase activity"/>
    <property type="evidence" value="ECO:0007669"/>
    <property type="project" value="InterPro"/>
</dbReference>
<keyword evidence="3" id="KW-0274">FAD</keyword>
<dbReference type="InterPro" id="IPR029057">
    <property type="entry name" value="PRTase-like"/>
</dbReference>
<sequence length="1135" mass="123344">MANIERLKKALKQEIETHAPLYTKPLTDSQYDAGFDLLTQGNWATYQDFIIPQLSRTLVSIVKTRTHVSVLEIGPGPRSVLGFLPEQLRRKIRRYTALEPNEIFAERLEAQCALPGLEHPPNIHRAAFGLKDETRSSRGGDAGWTAEQYDLLLFCHSMYGMKPQHKYIERALEMVRDSPEGGMVAVFHRQGTLRIDGLVCNTTASFPTGSVRVADDDKVLDCFATFISGVSVPEGTTVSAWREVCRTLGRREEAHLYFAAPEVTATFTRHATKLPELTAQVPVTNDTSKIKNRHARLHGPAAVVRPTELHHVQKCVLWALKHKTSLTVVGGGHSGQCLWPGVVAVDMSAFDQLQIVDSGNETEISEAKAGALVVVETGCNAGDVVEKTMAAGLAVPMGSRPSVGAGLWLQGGIGHLARLHGLTSDSIVGAVVVNTLGEIICIGRVPEQAWPAVAVRPDNEDELLWALKGAGTSFGIVISVVFKAVAAPKYTIRNWVAPLQDCVQTRDKFSKLELVAKELQRHCSVDAYMFWDANKLRLGVSMCEVSTPNDRETLSPDYSALRAFMDLEETSIEVDGVGLFDTEMYISVMHGGHGGGKTSALKRCIFLKHIGSPGIVDILVAAMETRPSPYCYFHLLHGGGAVGDVADMSTAFGCRDWEYACVITGVWPRDQDGTEIADAAVQWVYKVATDLLPVSQGAYCADLGPDPRDAALAVEAFGPNRSRLTRLKHRSDPDNLLAYACPISRTIAAPKLIVLVTGKSCAGKDHWAKIWARTFRTNSLSARVISISDKTKREYAEAHGVDLTRLLRDRPYKEDHRPALTQYCQEQVKQTTLLPEKHFQQLVDGAIGVDVLLITGMRDNAPVASFSHLVPESRVVEVRVLASGEVRHDRGASNAAHGTNGDADVEQESDACPTFISSNEVTGSEGAETFATTRLVPFFHEDLQRLASMMRTVPNFPSPGIDFRDVLDIVQQPDGLRLCTSLLQAHFASDIATADCIAACEVGGLVFASALAQQVDVPLKVLRKEGKRPPPTTSVAKPISHISSFADRASEGSRIEMDKFAITERATSVVIVDDTLATGTTLCAVLNLLVDSGVDVKAMSVIVVAEFPAHRGRGLLHREGFGGVRVQSLLVFGGA</sequence>
<organism evidence="6 7">
    <name type="scientific">Elasticomyces elasticus</name>
    <dbReference type="NCBI Taxonomy" id="574655"/>
    <lineage>
        <taxon>Eukaryota</taxon>
        <taxon>Fungi</taxon>
        <taxon>Dikarya</taxon>
        <taxon>Ascomycota</taxon>
        <taxon>Pezizomycotina</taxon>
        <taxon>Dothideomycetes</taxon>
        <taxon>Dothideomycetidae</taxon>
        <taxon>Mycosphaerellales</taxon>
        <taxon>Teratosphaeriaceae</taxon>
        <taxon>Elasticomyces</taxon>
    </lineage>
</organism>
<dbReference type="GO" id="GO:0016491">
    <property type="term" value="F:oxidoreductase activity"/>
    <property type="evidence" value="ECO:0007669"/>
    <property type="project" value="UniProtKB-KW"/>
</dbReference>
<comment type="caution">
    <text evidence="6">The sequence shown here is derived from an EMBL/GenBank/DDBJ whole genome shotgun (WGS) entry which is preliminary data.</text>
</comment>
<name>A0AAN7W9V6_9PEZI</name>
<dbReference type="EMBL" id="JAVRQU010000004">
    <property type="protein sequence ID" value="KAK5704372.1"/>
    <property type="molecule type" value="Genomic_DNA"/>
</dbReference>
<dbReference type="GO" id="GO:0005737">
    <property type="term" value="C:cytoplasm"/>
    <property type="evidence" value="ECO:0007669"/>
    <property type="project" value="InterPro"/>
</dbReference>
<dbReference type="PROSITE" id="PS51387">
    <property type="entry name" value="FAD_PCMH"/>
    <property type="match status" value="1"/>
</dbReference>
<dbReference type="SUPFAM" id="SSF53271">
    <property type="entry name" value="PRTase-like"/>
    <property type="match status" value="1"/>
</dbReference>
<feature type="domain" description="FAD-binding PCMH-type" evidence="5">
    <location>
        <begin position="296"/>
        <end position="487"/>
    </location>
</feature>
<dbReference type="InterPro" id="IPR036318">
    <property type="entry name" value="FAD-bd_PCMH-like_sf"/>
</dbReference>
<dbReference type="InterPro" id="IPR006094">
    <property type="entry name" value="Oxid_FAD_bind_N"/>
</dbReference>
<dbReference type="CDD" id="cd06223">
    <property type="entry name" value="PRTases_typeI"/>
    <property type="match status" value="1"/>
</dbReference>
<dbReference type="InterPro" id="IPR005919">
    <property type="entry name" value="Pmev_kin_anim"/>
</dbReference>
<dbReference type="InterPro" id="IPR050416">
    <property type="entry name" value="FAD-linked_Oxidoreductase"/>
</dbReference>
<dbReference type="Proteomes" id="UP001310594">
    <property type="component" value="Unassembled WGS sequence"/>
</dbReference>
<dbReference type="InterPro" id="IPR000836">
    <property type="entry name" value="PRTase_dom"/>
</dbReference>
<dbReference type="SUPFAM" id="SSF56176">
    <property type="entry name" value="FAD-binding/transporter-associated domain-like"/>
    <property type="match status" value="1"/>
</dbReference>
<dbReference type="InterPro" id="IPR016169">
    <property type="entry name" value="FAD-bd_PCMH_sub2"/>
</dbReference>
<dbReference type="Gene3D" id="3.30.465.10">
    <property type="match status" value="1"/>
</dbReference>
<dbReference type="Gene3D" id="3.40.50.300">
    <property type="entry name" value="P-loop containing nucleotide triphosphate hydrolases"/>
    <property type="match status" value="1"/>
</dbReference>
<dbReference type="GO" id="GO:0006695">
    <property type="term" value="P:cholesterol biosynthetic process"/>
    <property type="evidence" value="ECO:0007669"/>
    <property type="project" value="InterPro"/>
</dbReference>
<dbReference type="SUPFAM" id="SSF53335">
    <property type="entry name" value="S-adenosyl-L-methionine-dependent methyltransferases"/>
    <property type="match status" value="1"/>
</dbReference>
<dbReference type="Gene3D" id="3.40.462.20">
    <property type="match status" value="1"/>
</dbReference>
<dbReference type="Gene3D" id="3.40.50.2020">
    <property type="match status" value="1"/>
</dbReference>